<feature type="compositionally biased region" description="Low complexity" evidence="7">
    <location>
        <begin position="198"/>
        <end position="207"/>
    </location>
</feature>
<evidence type="ECO:0000256" key="6">
    <source>
        <dbReference type="HAMAP-Rule" id="MF_03056"/>
    </source>
</evidence>
<evidence type="ECO:0000313" key="9">
    <source>
        <dbReference type="Proteomes" id="UP001172159"/>
    </source>
</evidence>
<evidence type="ECO:0000256" key="5">
    <source>
        <dbReference type="ARBA" id="ARBA00023242"/>
    </source>
</evidence>
<evidence type="ECO:0008006" key="10">
    <source>
        <dbReference type="Google" id="ProtNLM"/>
    </source>
</evidence>
<dbReference type="InterPro" id="IPR001680">
    <property type="entry name" value="WD40_rpt"/>
</dbReference>
<evidence type="ECO:0000256" key="7">
    <source>
        <dbReference type="SAM" id="MobiDB-lite"/>
    </source>
</evidence>
<evidence type="ECO:0000313" key="8">
    <source>
        <dbReference type="EMBL" id="KAK0729165.1"/>
    </source>
</evidence>
<evidence type="ECO:0000256" key="3">
    <source>
        <dbReference type="ARBA" id="ARBA00022694"/>
    </source>
</evidence>
<dbReference type="InterPro" id="IPR036322">
    <property type="entry name" value="WD40_repeat_dom_sf"/>
</dbReference>
<evidence type="ECO:0000256" key="2">
    <source>
        <dbReference type="ARBA" id="ARBA00022574"/>
    </source>
</evidence>
<comment type="pathway">
    <text evidence="6">tRNA modification; N(7)-methylguanine-tRNA biosynthesis.</text>
</comment>
<dbReference type="Gene3D" id="2.130.10.10">
    <property type="entry name" value="YVTN repeat-like/Quinoprotein amine dehydrogenase"/>
    <property type="match status" value="2"/>
</dbReference>
<dbReference type="PANTHER" id="PTHR16288:SF0">
    <property type="entry name" value="TRNA (GUANINE-N(7)-)-METHYLTRANSFERASE NON-CATALYTIC SUBUNIT WDR4"/>
    <property type="match status" value="1"/>
</dbReference>
<dbReference type="GO" id="GO:0005829">
    <property type="term" value="C:cytosol"/>
    <property type="evidence" value="ECO:0007669"/>
    <property type="project" value="TreeGrafter"/>
</dbReference>
<dbReference type="HAMAP" id="MF_03056">
    <property type="entry name" value="TRM82"/>
    <property type="match status" value="1"/>
</dbReference>
<comment type="caution">
    <text evidence="8">The sequence shown here is derived from an EMBL/GenBank/DDBJ whole genome shotgun (WGS) entry which is preliminary data.</text>
</comment>
<reference evidence="8" key="1">
    <citation type="submission" date="2023-06" db="EMBL/GenBank/DDBJ databases">
        <title>Genome-scale phylogeny and comparative genomics of the fungal order Sordariales.</title>
        <authorList>
            <consortium name="Lawrence Berkeley National Laboratory"/>
            <person name="Hensen N."/>
            <person name="Bonometti L."/>
            <person name="Westerberg I."/>
            <person name="Brannstrom I.O."/>
            <person name="Guillou S."/>
            <person name="Cros-Aarteil S."/>
            <person name="Calhoun S."/>
            <person name="Haridas S."/>
            <person name="Kuo A."/>
            <person name="Mondo S."/>
            <person name="Pangilinan J."/>
            <person name="Riley R."/>
            <person name="Labutti K."/>
            <person name="Andreopoulos B."/>
            <person name="Lipzen A."/>
            <person name="Chen C."/>
            <person name="Yanf M."/>
            <person name="Daum C."/>
            <person name="Ng V."/>
            <person name="Clum A."/>
            <person name="Steindorff A."/>
            <person name="Ohm R."/>
            <person name="Martin F."/>
            <person name="Silar P."/>
            <person name="Natvig D."/>
            <person name="Lalanne C."/>
            <person name="Gautier V."/>
            <person name="Ament-Velasquez S.L."/>
            <person name="Kruys A."/>
            <person name="Hutchinson M.I."/>
            <person name="Powell A.J."/>
            <person name="Barry K."/>
            <person name="Miller A.N."/>
            <person name="Grigoriev I.V."/>
            <person name="Debuchy R."/>
            <person name="Gladieux P."/>
            <person name="Thoren M.H."/>
            <person name="Johannesson H."/>
        </authorList>
    </citation>
    <scope>NUCLEOTIDE SEQUENCE</scope>
    <source>
        <strain evidence="8">CBS 540.89</strain>
    </source>
</reference>
<dbReference type="Proteomes" id="UP001172159">
    <property type="component" value="Unassembled WGS sequence"/>
</dbReference>
<dbReference type="AlphaFoldDB" id="A0AA40B7N4"/>
<accession>A0AA40B7N4</accession>
<dbReference type="GO" id="GO:0106004">
    <property type="term" value="P:tRNA (guanine-N7)-methylation"/>
    <property type="evidence" value="ECO:0007669"/>
    <property type="project" value="UniProtKB-UniRule"/>
</dbReference>
<dbReference type="InterPro" id="IPR015943">
    <property type="entry name" value="WD40/YVTN_repeat-like_dom_sf"/>
</dbReference>
<comment type="function">
    <text evidence="6">Required for the formation of N(7)-methylguanine at position 46 (m7G46) in tRNA. In the complex, it is required to stabilize and induce conformational changes of the catalytic subunit.</text>
</comment>
<protein>
    <recommendedName>
        <fullName evidence="10">Transfer RNA methyltransferase 82</fullName>
    </recommendedName>
</protein>
<dbReference type="PANTHER" id="PTHR16288">
    <property type="entry name" value="WD40 REPEAT PROTEIN 4"/>
    <property type="match status" value="1"/>
</dbReference>
<proteinExistence type="inferred from homology"/>
<evidence type="ECO:0000256" key="1">
    <source>
        <dbReference type="ARBA" id="ARBA00004123"/>
    </source>
</evidence>
<dbReference type="SMART" id="SM00320">
    <property type="entry name" value="WD40"/>
    <property type="match status" value="3"/>
</dbReference>
<dbReference type="InterPro" id="IPR028884">
    <property type="entry name" value="Trm82"/>
</dbReference>
<gene>
    <name evidence="8" type="ORF">B0T21DRAFT_394501</name>
</gene>
<organism evidence="8 9">
    <name type="scientific">Apiosordaria backusii</name>
    <dbReference type="NCBI Taxonomy" id="314023"/>
    <lineage>
        <taxon>Eukaryota</taxon>
        <taxon>Fungi</taxon>
        <taxon>Dikarya</taxon>
        <taxon>Ascomycota</taxon>
        <taxon>Pezizomycotina</taxon>
        <taxon>Sordariomycetes</taxon>
        <taxon>Sordariomycetidae</taxon>
        <taxon>Sordariales</taxon>
        <taxon>Lasiosphaeriaceae</taxon>
        <taxon>Apiosordaria</taxon>
    </lineage>
</organism>
<keyword evidence="5 6" id="KW-0539">Nucleus</keyword>
<dbReference type="GO" id="GO:0043527">
    <property type="term" value="C:tRNA methyltransferase complex"/>
    <property type="evidence" value="ECO:0007669"/>
    <property type="project" value="TreeGrafter"/>
</dbReference>
<keyword evidence="3 6" id="KW-0819">tRNA processing</keyword>
<keyword evidence="4 6" id="KW-0677">Repeat</keyword>
<dbReference type="SUPFAM" id="SSF50978">
    <property type="entry name" value="WD40 repeat-like"/>
    <property type="match status" value="1"/>
</dbReference>
<keyword evidence="2 6" id="KW-0853">WD repeat</keyword>
<feature type="region of interest" description="Disordered" evidence="7">
    <location>
        <begin position="43"/>
        <end position="100"/>
    </location>
</feature>
<sequence length="533" mass="57869">MPVPYHLLQVSGSIIFAAQGTNIVSFNSSLEHLSTWKYPVKATDAPSEATPDVEAPSTVEAPPTPEGPPAKRRRTENDEKEAQNGDAATPSSANGQKKGRFHNKPAVANISNEKPFINCLITTTDGRHVIAATGSDKTIWVFEHDGSGNLKQLSQRAMPKRPCSLTLTTNQKTILSADKFGDVYALPLIPSAEPSLPPSIQSLPSRSATPSTVPAPFKPQANDKTVHTKRNLKALENQKISMELSLKAAAEKSAAEEAAQPAAFEHTLLLGHVSMLTAITVAPGIGATGEPREWIITADRDEHIRVSRGIPQAYFIEGFCLGHEDFVSRLCVVPSRPDLLISGGGDDDLFLWRWKEQKLLCRANLLEAVRDVVEPEATKVAVSRLKAFVLAEGEIIVAAICEKLPAVVFFTLDENDNTTTTTLRHTTTYPLETEGFVPLDVELLKGENIGVGTARGEKLLVSIDTTTIATTSTTTEGTTKPPPFLVLTMEYPGCWDQQTVEDNIPAGETDLSPQDLQKLLYTTESLRKMSDFD</sequence>
<name>A0AA40B7N4_9PEZI</name>
<keyword evidence="9" id="KW-1185">Reference proteome</keyword>
<comment type="subcellular location">
    <subcellularLocation>
        <location evidence="1 6">Nucleus</location>
    </subcellularLocation>
</comment>
<dbReference type="EMBL" id="JAUKTV010000009">
    <property type="protein sequence ID" value="KAK0729165.1"/>
    <property type="molecule type" value="Genomic_DNA"/>
</dbReference>
<comment type="similarity">
    <text evidence="6">Belongs to the WD repeat TRM82 family.</text>
</comment>
<feature type="region of interest" description="Disordered" evidence="7">
    <location>
        <begin position="195"/>
        <end position="224"/>
    </location>
</feature>
<dbReference type="GO" id="GO:0005634">
    <property type="term" value="C:nucleus"/>
    <property type="evidence" value="ECO:0007669"/>
    <property type="project" value="UniProtKB-SubCell"/>
</dbReference>
<evidence type="ECO:0000256" key="4">
    <source>
        <dbReference type="ARBA" id="ARBA00022737"/>
    </source>
</evidence>